<accession>A0AAD2G0Q3</accession>
<comment type="caution">
    <text evidence="2">The sequence shown here is derived from an EMBL/GenBank/DDBJ whole genome shotgun (WGS) entry which is preliminary data.</text>
</comment>
<name>A0AAD2G0Q3_9STRA</name>
<dbReference type="EMBL" id="CAKOGP040001969">
    <property type="protein sequence ID" value="CAJ1958134.1"/>
    <property type="molecule type" value="Genomic_DNA"/>
</dbReference>
<evidence type="ECO:0000313" key="3">
    <source>
        <dbReference type="Proteomes" id="UP001295423"/>
    </source>
</evidence>
<gene>
    <name evidence="2" type="ORF">CYCCA115_LOCUS17040</name>
</gene>
<dbReference type="AlphaFoldDB" id="A0AAD2G0Q3"/>
<reference evidence="2" key="1">
    <citation type="submission" date="2023-08" db="EMBL/GenBank/DDBJ databases">
        <authorList>
            <person name="Audoor S."/>
            <person name="Bilcke G."/>
        </authorList>
    </citation>
    <scope>NUCLEOTIDE SEQUENCE</scope>
</reference>
<dbReference type="Pfam" id="PF20710">
    <property type="entry name" value="DUF6824"/>
    <property type="match status" value="1"/>
</dbReference>
<protein>
    <recommendedName>
        <fullName evidence="1">DUF6824 domain-containing protein</fullName>
    </recommendedName>
</protein>
<feature type="domain" description="DUF6824" evidence="1">
    <location>
        <begin position="32"/>
        <end position="100"/>
    </location>
</feature>
<organism evidence="2 3">
    <name type="scientific">Cylindrotheca closterium</name>
    <dbReference type="NCBI Taxonomy" id="2856"/>
    <lineage>
        <taxon>Eukaryota</taxon>
        <taxon>Sar</taxon>
        <taxon>Stramenopiles</taxon>
        <taxon>Ochrophyta</taxon>
        <taxon>Bacillariophyta</taxon>
        <taxon>Bacillariophyceae</taxon>
        <taxon>Bacillariophycidae</taxon>
        <taxon>Bacillariales</taxon>
        <taxon>Bacillariaceae</taxon>
        <taxon>Cylindrotheca</taxon>
    </lineage>
</organism>
<sequence length="144" mass="15968">MTTSPDTSSPINTITALNYADVQVDNVFSMINTVHQHPGNRIFARIVNKNRPIFLESKNQQQKKLLVLSMIIAVQKNGGRFVQKNDAQEWVALGNKEAFGLIIEALKLVGMPLRPSILLNRKRGSIFKASMSKTASSKKVTISC</sequence>
<dbReference type="Proteomes" id="UP001295423">
    <property type="component" value="Unassembled WGS sequence"/>
</dbReference>
<keyword evidence="3" id="KW-1185">Reference proteome</keyword>
<evidence type="ECO:0000259" key="1">
    <source>
        <dbReference type="Pfam" id="PF20710"/>
    </source>
</evidence>
<proteinExistence type="predicted"/>
<evidence type="ECO:0000313" key="2">
    <source>
        <dbReference type="EMBL" id="CAJ1958134.1"/>
    </source>
</evidence>
<dbReference type="InterPro" id="IPR049227">
    <property type="entry name" value="DUF6824"/>
</dbReference>